<protein>
    <recommendedName>
        <fullName evidence="4">DUF19 domain-containing protein</fullName>
    </recommendedName>
</protein>
<feature type="non-terminal residue" evidence="2">
    <location>
        <position position="195"/>
    </location>
</feature>
<reference evidence="2 3" key="1">
    <citation type="submission" date="2013-11" db="EMBL/GenBank/DDBJ databases">
        <title>Genome sequencing of Stegodyphus mimosarum.</title>
        <authorList>
            <person name="Bechsgaard J."/>
        </authorList>
    </citation>
    <scope>NUCLEOTIDE SEQUENCE [LARGE SCALE GENOMIC DNA]</scope>
</reference>
<evidence type="ECO:0000313" key="2">
    <source>
        <dbReference type="EMBL" id="KFM64649.1"/>
    </source>
</evidence>
<proteinExistence type="predicted"/>
<keyword evidence="3" id="KW-1185">Reference proteome</keyword>
<feature type="chain" id="PRO_5001829650" description="DUF19 domain-containing protein" evidence="1">
    <location>
        <begin position="18"/>
        <end position="195"/>
    </location>
</feature>
<dbReference type="AlphaFoldDB" id="A0A087THR0"/>
<dbReference type="Proteomes" id="UP000054359">
    <property type="component" value="Unassembled WGS sequence"/>
</dbReference>
<evidence type="ECO:0008006" key="4">
    <source>
        <dbReference type="Google" id="ProtNLM"/>
    </source>
</evidence>
<accession>A0A087THR0</accession>
<feature type="signal peptide" evidence="1">
    <location>
        <begin position="1"/>
        <end position="17"/>
    </location>
</feature>
<organism evidence="2 3">
    <name type="scientific">Stegodyphus mimosarum</name>
    <name type="common">African social velvet spider</name>
    <dbReference type="NCBI Taxonomy" id="407821"/>
    <lineage>
        <taxon>Eukaryota</taxon>
        <taxon>Metazoa</taxon>
        <taxon>Ecdysozoa</taxon>
        <taxon>Arthropoda</taxon>
        <taxon>Chelicerata</taxon>
        <taxon>Arachnida</taxon>
        <taxon>Araneae</taxon>
        <taxon>Araneomorphae</taxon>
        <taxon>Entelegynae</taxon>
        <taxon>Eresoidea</taxon>
        <taxon>Eresidae</taxon>
        <taxon>Stegodyphus</taxon>
    </lineage>
</organism>
<evidence type="ECO:0000313" key="3">
    <source>
        <dbReference type="Proteomes" id="UP000054359"/>
    </source>
</evidence>
<gene>
    <name evidence="2" type="ORF">X975_09223</name>
</gene>
<dbReference type="EMBL" id="KK115271">
    <property type="protein sequence ID" value="KFM64649.1"/>
    <property type="molecule type" value="Genomic_DNA"/>
</dbReference>
<dbReference type="OrthoDB" id="10327721at2759"/>
<name>A0A087THR0_STEMI</name>
<keyword evidence="1" id="KW-0732">Signal</keyword>
<evidence type="ECO:0000256" key="1">
    <source>
        <dbReference type="SAM" id="SignalP"/>
    </source>
</evidence>
<sequence>MLFCITFFAVAVVLSAAEEENDDLCPAWGSMYCARNIRSVDDLLLLDDYKLLEENEEALEKKCKATVPYAKCVVDYGLRFCQNVLENIHHQGFKHDYTTLSRICDKNDEARKWYMDNVKCLNEQKVPIHKKCEKTPRTYNLKDVTKEVCEIDKRRVECHYEEISKNCGNEALKLVKLIMLAYTNTVDKVCSKFQL</sequence>